<keyword evidence="19" id="KW-1185">Reference proteome</keyword>
<evidence type="ECO:0000256" key="16">
    <source>
        <dbReference type="SAM" id="Phobius"/>
    </source>
</evidence>
<dbReference type="FunFam" id="1.50.40.10:FF:000016">
    <property type="entry name" value="Solute carrier family 25 member 23"/>
    <property type="match status" value="1"/>
</dbReference>
<gene>
    <name evidence="18" type="ORF">HII31_01390</name>
</gene>
<keyword evidence="12" id="KW-0496">Mitochondrion</keyword>
<keyword evidence="5 15" id="KW-0813">Transport</keyword>
<dbReference type="InterPro" id="IPR002048">
    <property type="entry name" value="EF_hand_dom"/>
</dbReference>
<dbReference type="GO" id="GO:0005509">
    <property type="term" value="F:calcium ion binding"/>
    <property type="evidence" value="ECO:0007669"/>
    <property type="project" value="InterPro"/>
</dbReference>
<reference evidence="18" key="1">
    <citation type="submission" date="2020-04" db="EMBL/GenBank/DDBJ databases">
        <title>Draft genome resource of the tomato pathogen Pseudocercospora fuligena.</title>
        <authorList>
            <person name="Zaccaron A."/>
        </authorList>
    </citation>
    <scope>NUCLEOTIDE SEQUENCE</scope>
    <source>
        <strain evidence="18">PF001</strain>
    </source>
</reference>
<organism evidence="18 19">
    <name type="scientific">Pseudocercospora fuligena</name>
    <dbReference type="NCBI Taxonomy" id="685502"/>
    <lineage>
        <taxon>Eukaryota</taxon>
        <taxon>Fungi</taxon>
        <taxon>Dikarya</taxon>
        <taxon>Ascomycota</taxon>
        <taxon>Pezizomycotina</taxon>
        <taxon>Dothideomycetes</taxon>
        <taxon>Dothideomycetidae</taxon>
        <taxon>Mycosphaerellales</taxon>
        <taxon>Mycosphaerellaceae</taxon>
        <taxon>Pseudocercospora</taxon>
    </lineage>
</organism>
<evidence type="ECO:0000256" key="5">
    <source>
        <dbReference type="ARBA" id="ARBA00022448"/>
    </source>
</evidence>
<keyword evidence="9" id="KW-0999">Mitochondrion inner membrane</keyword>
<dbReference type="CDD" id="cd15898">
    <property type="entry name" value="EFh_PI-PLC"/>
    <property type="match status" value="1"/>
</dbReference>
<keyword evidence="11 16" id="KW-1133">Transmembrane helix</keyword>
<accession>A0A8H6VQY0</accession>
<evidence type="ECO:0000256" key="10">
    <source>
        <dbReference type="ARBA" id="ARBA00022837"/>
    </source>
</evidence>
<sequence>MDGESQAQREARLRSLWEKLDTKRKGNLDYEALKRGLVLMNHPLKDADGLIKDMLTSCDIDHDGKISYDEFTRFCTRTEKELWQLFKSIDRDNSGNLDKSELSAAFERAGVAVSNARLDRFFSYIDKDHDGTIDFGEWRDFLLFMPTNAPGLKAVFSYYQSTSKLTSEGDVVISDEALQGLGTIMTFLKTSLFGAITQLVKPSQGAAGGQNTAPITMWEGSEARPQLFDIPDYEEEIGDDPYIPIKPARRKELEEEEIAAPKKRQQKLTDFVPDVGYFIAGGVSGITSRTATAPLDRLKVYLIAQTGDAKDTKQAVKSGKAISAAQHGVRTLWNACKELWAAGGMRSLFAGNGINVVKVMPESSVKFGAYEAAKRAIAKVEGHGNPKQISSSSTFIAGGCAGMIAQAVVYPLDTLKFQMQCETVAGGEHGSKLILHTAKKMWARNGMIAFYKGLPMGLVGMFPYAAIDLSVFETLKKRVIARNKRNNPNLKHDEDALPGNFSMALMGGFSGAIGASIVYPLNLLRTRLQSQGTVSHPRTYTGIVDVTRQTLQGEGVRGLFKGLTPNLLKVVPAVSITYVVYENTKKALHLS</sequence>
<feature type="domain" description="EF-hand" evidence="17">
    <location>
        <begin position="77"/>
        <end position="112"/>
    </location>
</feature>
<evidence type="ECO:0000256" key="15">
    <source>
        <dbReference type="RuleBase" id="RU000488"/>
    </source>
</evidence>
<feature type="transmembrane region" description="Helical" evidence="16">
    <location>
        <begin position="501"/>
        <end position="521"/>
    </location>
</feature>
<dbReference type="EMBL" id="JABCIY010000017">
    <property type="protein sequence ID" value="KAF7197279.1"/>
    <property type="molecule type" value="Genomic_DNA"/>
</dbReference>
<evidence type="ECO:0000256" key="4">
    <source>
        <dbReference type="ARBA" id="ARBA00021935"/>
    </source>
</evidence>
<dbReference type="PRINTS" id="PR00926">
    <property type="entry name" value="MITOCARRIER"/>
</dbReference>
<evidence type="ECO:0000256" key="8">
    <source>
        <dbReference type="ARBA" id="ARBA00022737"/>
    </source>
</evidence>
<dbReference type="SUPFAM" id="SSF47473">
    <property type="entry name" value="EF-hand"/>
    <property type="match status" value="1"/>
</dbReference>
<dbReference type="SMART" id="SM00054">
    <property type="entry name" value="EFh"/>
    <property type="match status" value="4"/>
</dbReference>
<evidence type="ECO:0000256" key="2">
    <source>
        <dbReference type="ARBA" id="ARBA00004448"/>
    </source>
</evidence>
<dbReference type="PROSITE" id="PS50222">
    <property type="entry name" value="EF_HAND_2"/>
    <property type="match status" value="3"/>
</dbReference>
<feature type="domain" description="EF-hand" evidence="17">
    <location>
        <begin position="113"/>
        <end position="148"/>
    </location>
</feature>
<comment type="subcellular location">
    <subcellularLocation>
        <location evidence="2">Mitochondrion inner membrane</location>
        <topology evidence="2">Multi-pass membrane protein</topology>
    </subcellularLocation>
</comment>
<proteinExistence type="inferred from homology"/>
<dbReference type="InterPro" id="IPR011992">
    <property type="entry name" value="EF-hand-dom_pair"/>
</dbReference>
<dbReference type="PROSITE" id="PS00018">
    <property type="entry name" value="EF_HAND_1"/>
    <property type="match status" value="2"/>
</dbReference>
<evidence type="ECO:0000313" key="18">
    <source>
        <dbReference type="EMBL" id="KAF7197279.1"/>
    </source>
</evidence>
<keyword evidence="7" id="KW-0479">Metal-binding</keyword>
<dbReference type="SUPFAM" id="SSF103506">
    <property type="entry name" value="Mitochondrial carrier"/>
    <property type="match status" value="1"/>
</dbReference>
<evidence type="ECO:0000259" key="17">
    <source>
        <dbReference type="PROSITE" id="PS50222"/>
    </source>
</evidence>
<keyword evidence="13 14" id="KW-0472">Membrane</keyword>
<feature type="domain" description="EF-hand" evidence="17">
    <location>
        <begin position="8"/>
        <end position="43"/>
    </location>
</feature>
<evidence type="ECO:0000313" key="19">
    <source>
        <dbReference type="Proteomes" id="UP000660729"/>
    </source>
</evidence>
<dbReference type="PANTHER" id="PTHR24089">
    <property type="entry name" value="SOLUTE CARRIER FAMILY 25"/>
    <property type="match status" value="1"/>
</dbReference>
<dbReference type="GO" id="GO:0055085">
    <property type="term" value="P:transmembrane transport"/>
    <property type="evidence" value="ECO:0007669"/>
    <property type="project" value="InterPro"/>
</dbReference>
<dbReference type="InterPro" id="IPR018247">
    <property type="entry name" value="EF_Hand_1_Ca_BS"/>
</dbReference>
<keyword evidence="8" id="KW-0677">Repeat</keyword>
<evidence type="ECO:0000256" key="14">
    <source>
        <dbReference type="PROSITE-ProRule" id="PRU00282"/>
    </source>
</evidence>
<dbReference type="GO" id="GO:0005743">
    <property type="term" value="C:mitochondrial inner membrane"/>
    <property type="evidence" value="ECO:0007669"/>
    <property type="project" value="UniProtKB-SubCell"/>
</dbReference>
<evidence type="ECO:0000256" key="13">
    <source>
        <dbReference type="ARBA" id="ARBA00023136"/>
    </source>
</evidence>
<dbReference type="PROSITE" id="PS50920">
    <property type="entry name" value="SOLCAR"/>
    <property type="match status" value="3"/>
</dbReference>
<dbReference type="Gene3D" id="1.50.40.10">
    <property type="entry name" value="Mitochondrial carrier domain"/>
    <property type="match status" value="1"/>
</dbReference>
<keyword evidence="6 14" id="KW-0812">Transmembrane</keyword>
<protein>
    <recommendedName>
        <fullName evidence="4">Mitochondrial thiamine pyrophosphate carrier 1</fullName>
    </recommendedName>
</protein>
<evidence type="ECO:0000256" key="11">
    <source>
        <dbReference type="ARBA" id="ARBA00022989"/>
    </source>
</evidence>
<evidence type="ECO:0000256" key="6">
    <source>
        <dbReference type="ARBA" id="ARBA00022692"/>
    </source>
</evidence>
<dbReference type="InterPro" id="IPR023395">
    <property type="entry name" value="MCP_dom_sf"/>
</dbReference>
<dbReference type="Proteomes" id="UP000660729">
    <property type="component" value="Unassembled WGS sequence"/>
</dbReference>
<dbReference type="InterPro" id="IPR018108">
    <property type="entry name" value="MCP_transmembrane"/>
</dbReference>
<comment type="similarity">
    <text evidence="3 15">Belongs to the mitochondrial carrier (TC 2.A.29) family.</text>
</comment>
<keyword evidence="10" id="KW-0106">Calcium</keyword>
<feature type="transmembrane region" description="Helical" evidence="16">
    <location>
        <begin position="449"/>
        <end position="467"/>
    </location>
</feature>
<name>A0A8H6VQY0_9PEZI</name>
<dbReference type="AlphaFoldDB" id="A0A8H6VQY0"/>
<comment type="function">
    <text evidence="1">Mitochondrial transporter that mediates uptake of thiamine pyrophosphate (ThPP) into mitochondria.</text>
</comment>
<evidence type="ECO:0000256" key="1">
    <source>
        <dbReference type="ARBA" id="ARBA00002238"/>
    </source>
</evidence>
<comment type="caution">
    <text evidence="18">The sequence shown here is derived from an EMBL/GenBank/DDBJ whole genome shotgun (WGS) entry which is preliminary data.</text>
</comment>
<feature type="repeat" description="Solcar" evidence="14">
    <location>
        <begin position="498"/>
        <end position="587"/>
    </location>
</feature>
<dbReference type="InterPro" id="IPR002067">
    <property type="entry name" value="MCP"/>
</dbReference>
<evidence type="ECO:0000256" key="9">
    <source>
        <dbReference type="ARBA" id="ARBA00022792"/>
    </source>
</evidence>
<evidence type="ECO:0000256" key="12">
    <source>
        <dbReference type="ARBA" id="ARBA00023128"/>
    </source>
</evidence>
<dbReference type="Pfam" id="PF00153">
    <property type="entry name" value="Mito_carr"/>
    <property type="match status" value="3"/>
</dbReference>
<dbReference type="OrthoDB" id="270584at2759"/>
<evidence type="ECO:0000256" key="3">
    <source>
        <dbReference type="ARBA" id="ARBA00006375"/>
    </source>
</evidence>
<dbReference type="Pfam" id="PF13499">
    <property type="entry name" value="EF-hand_7"/>
    <property type="match status" value="2"/>
</dbReference>
<evidence type="ECO:0000256" key="7">
    <source>
        <dbReference type="ARBA" id="ARBA00022723"/>
    </source>
</evidence>
<feature type="repeat" description="Solcar" evidence="14">
    <location>
        <begin position="272"/>
        <end position="376"/>
    </location>
</feature>
<dbReference type="Gene3D" id="1.10.238.10">
    <property type="entry name" value="EF-hand"/>
    <property type="match status" value="1"/>
</dbReference>
<feature type="repeat" description="Solcar" evidence="14">
    <location>
        <begin position="393"/>
        <end position="478"/>
    </location>
</feature>